<dbReference type="Proteomes" id="UP001055072">
    <property type="component" value="Unassembled WGS sequence"/>
</dbReference>
<dbReference type="EMBL" id="MU274914">
    <property type="protein sequence ID" value="KAI0088308.1"/>
    <property type="molecule type" value="Genomic_DNA"/>
</dbReference>
<keyword evidence="2" id="KW-1185">Reference proteome</keyword>
<sequence>MAGYQNPALEQFKMHDFDADESYQGGLRGMISSGALEGKTENEKNAWLLQTRVFYFNHMNNAGLTIEEAVTATAVGEENNGPSNATPSSDERSSTIPKPDNEPRTLSFAELKELIEQGKTDQIPNNRVIPNELSTELPSESKATVRKKPWEV</sequence>
<comment type="caution">
    <text evidence="1">The sequence shown here is derived from an EMBL/GenBank/DDBJ whole genome shotgun (WGS) entry which is preliminary data.</text>
</comment>
<accession>A0ACB8U1Z1</accession>
<reference evidence="1" key="1">
    <citation type="journal article" date="2021" name="Environ. Microbiol.">
        <title>Gene family expansions and transcriptome signatures uncover fungal adaptations to wood decay.</title>
        <authorList>
            <person name="Hage H."/>
            <person name="Miyauchi S."/>
            <person name="Viragh M."/>
            <person name="Drula E."/>
            <person name="Min B."/>
            <person name="Chaduli D."/>
            <person name="Navarro D."/>
            <person name="Favel A."/>
            <person name="Norest M."/>
            <person name="Lesage-Meessen L."/>
            <person name="Balint B."/>
            <person name="Merenyi Z."/>
            <person name="de Eugenio L."/>
            <person name="Morin E."/>
            <person name="Martinez A.T."/>
            <person name="Baldrian P."/>
            <person name="Stursova M."/>
            <person name="Martinez M.J."/>
            <person name="Novotny C."/>
            <person name="Magnuson J.K."/>
            <person name="Spatafora J.W."/>
            <person name="Maurice S."/>
            <person name="Pangilinan J."/>
            <person name="Andreopoulos W."/>
            <person name="LaButti K."/>
            <person name="Hundley H."/>
            <person name="Na H."/>
            <person name="Kuo A."/>
            <person name="Barry K."/>
            <person name="Lipzen A."/>
            <person name="Henrissat B."/>
            <person name="Riley R."/>
            <person name="Ahrendt S."/>
            <person name="Nagy L.G."/>
            <person name="Grigoriev I.V."/>
            <person name="Martin F."/>
            <person name="Rosso M.N."/>
        </authorList>
    </citation>
    <scope>NUCLEOTIDE SEQUENCE</scope>
    <source>
        <strain evidence="1">CBS 384.51</strain>
    </source>
</reference>
<gene>
    <name evidence="1" type="ORF">BDY19DRAFT_994216</name>
</gene>
<evidence type="ECO:0000313" key="2">
    <source>
        <dbReference type="Proteomes" id="UP001055072"/>
    </source>
</evidence>
<evidence type="ECO:0000313" key="1">
    <source>
        <dbReference type="EMBL" id="KAI0088308.1"/>
    </source>
</evidence>
<proteinExistence type="predicted"/>
<protein>
    <submittedName>
        <fullName evidence="1">Uncharacterized protein</fullName>
    </submittedName>
</protein>
<name>A0ACB8U1Z1_9APHY</name>
<organism evidence="1 2">
    <name type="scientific">Irpex rosettiformis</name>
    <dbReference type="NCBI Taxonomy" id="378272"/>
    <lineage>
        <taxon>Eukaryota</taxon>
        <taxon>Fungi</taxon>
        <taxon>Dikarya</taxon>
        <taxon>Basidiomycota</taxon>
        <taxon>Agaricomycotina</taxon>
        <taxon>Agaricomycetes</taxon>
        <taxon>Polyporales</taxon>
        <taxon>Irpicaceae</taxon>
        <taxon>Irpex</taxon>
    </lineage>
</organism>